<accession>A0ABT6DKF4</accession>
<dbReference type="Proteomes" id="UP001152321">
    <property type="component" value="Unassembled WGS sequence"/>
</dbReference>
<dbReference type="PANTHER" id="PTHR39683">
    <property type="entry name" value="CONSERVED PROTEIN TB16.3"/>
    <property type="match status" value="1"/>
</dbReference>
<comment type="similarity">
    <text evidence="1">Belongs to the ribosome association toxin RatA family.</text>
</comment>
<evidence type="ECO:0000313" key="3">
    <source>
        <dbReference type="EMBL" id="MDG0816680.1"/>
    </source>
</evidence>
<feature type="domain" description="Coenzyme Q-binding protein COQ10 START" evidence="2">
    <location>
        <begin position="13"/>
        <end position="128"/>
    </location>
</feature>
<dbReference type="SUPFAM" id="SSF55961">
    <property type="entry name" value="Bet v1-like"/>
    <property type="match status" value="1"/>
</dbReference>
<comment type="caution">
    <text evidence="3">The sequence shown here is derived from an EMBL/GenBank/DDBJ whole genome shotgun (WGS) entry which is preliminary data.</text>
</comment>
<protein>
    <submittedName>
        <fullName evidence="3">SRPBCC family protein</fullName>
    </submittedName>
</protein>
<organism evidence="3 4">
    <name type="scientific">Bdellovibrio svalbardensis</name>
    <dbReference type="NCBI Taxonomy" id="2972972"/>
    <lineage>
        <taxon>Bacteria</taxon>
        <taxon>Pseudomonadati</taxon>
        <taxon>Bdellovibrionota</taxon>
        <taxon>Bdellovibrionia</taxon>
        <taxon>Bdellovibrionales</taxon>
        <taxon>Pseudobdellovibrionaceae</taxon>
        <taxon>Bdellovibrio</taxon>
    </lineage>
</organism>
<name>A0ABT6DKF4_9BACT</name>
<evidence type="ECO:0000259" key="2">
    <source>
        <dbReference type="Pfam" id="PF03364"/>
    </source>
</evidence>
<sequence>MAKASTTEVFNCTPEQFYKIIADYEKYPEFLSEVKQCKVLKTEGHRKLVEYSVAVIKSFKYSLWMTETPSSGITWEFASGDMFKTSIGSWKLEPEAGKTRATYSVEATFSMFVPGPIANALVSVNLPNMMSAYHKRVKQVYGV</sequence>
<gene>
    <name evidence="3" type="ORF">NWE73_09910</name>
</gene>
<reference evidence="3" key="1">
    <citation type="submission" date="2022-08" db="EMBL/GenBank/DDBJ databases">
        <title>Novel Bdellovibrio Species Isolated from Svalbard: Designation Bdellovibrio svalbardensis.</title>
        <authorList>
            <person name="Mitchell R.J."/>
            <person name="Choi S.Y."/>
        </authorList>
    </citation>
    <scope>NUCLEOTIDE SEQUENCE</scope>
    <source>
        <strain evidence="3">PAP01</strain>
    </source>
</reference>
<evidence type="ECO:0000313" key="4">
    <source>
        <dbReference type="Proteomes" id="UP001152321"/>
    </source>
</evidence>
<dbReference type="Pfam" id="PF03364">
    <property type="entry name" value="Polyketide_cyc"/>
    <property type="match status" value="1"/>
</dbReference>
<dbReference type="InterPro" id="IPR023393">
    <property type="entry name" value="START-like_dom_sf"/>
</dbReference>
<dbReference type="RefSeq" id="WP_277578155.1">
    <property type="nucleotide sequence ID" value="NZ_JANRMI010000002.1"/>
</dbReference>
<keyword evidence="4" id="KW-1185">Reference proteome</keyword>
<dbReference type="InterPro" id="IPR005031">
    <property type="entry name" value="COQ10_START"/>
</dbReference>
<dbReference type="Gene3D" id="3.30.530.20">
    <property type="match status" value="1"/>
</dbReference>
<evidence type="ECO:0000256" key="1">
    <source>
        <dbReference type="ARBA" id="ARBA00008918"/>
    </source>
</evidence>
<dbReference type="EMBL" id="JANRMI010000002">
    <property type="protein sequence ID" value="MDG0816680.1"/>
    <property type="molecule type" value="Genomic_DNA"/>
</dbReference>
<dbReference type="PANTHER" id="PTHR39683:SF4">
    <property type="entry name" value="COENZYME Q-BINDING PROTEIN COQ10 START DOMAIN-CONTAINING PROTEIN"/>
    <property type="match status" value="1"/>
</dbReference>
<proteinExistence type="inferred from homology"/>